<dbReference type="EMBL" id="CAMPGE010003865">
    <property type="protein sequence ID" value="CAI2362712.1"/>
    <property type="molecule type" value="Genomic_DNA"/>
</dbReference>
<accession>A0AAD1U5G7</accession>
<gene>
    <name evidence="1" type="ORF">ECRASSUSDP1_LOCUS4038</name>
</gene>
<dbReference type="AlphaFoldDB" id="A0AAD1U5G7"/>
<keyword evidence="2" id="KW-1185">Reference proteome</keyword>
<dbReference type="Proteomes" id="UP001295684">
    <property type="component" value="Unassembled WGS sequence"/>
</dbReference>
<reference evidence="1" key="1">
    <citation type="submission" date="2023-07" db="EMBL/GenBank/DDBJ databases">
        <authorList>
            <consortium name="AG Swart"/>
            <person name="Singh M."/>
            <person name="Singh A."/>
            <person name="Seah K."/>
            <person name="Emmerich C."/>
        </authorList>
    </citation>
    <scope>NUCLEOTIDE SEQUENCE</scope>
    <source>
        <strain evidence="1">DP1</strain>
    </source>
</reference>
<evidence type="ECO:0000313" key="1">
    <source>
        <dbReference type="EMBL" id="CAI2362712.1"/>
    </source>
</evidence>
<comment type="caution">
    <text evidence="1">The sequence shown here is derived from an EMBL/GenBank/DDBJ whole genome shotgun (WGS) entry which is preliminary data.</text>
</comment>
<proteinExistence type="predicted"/>
<protein>
    <submittedName>
        <fullName evidence="1">Uncharacterized protein</fullName>
    </submittedName>
</protein>
<name>A0AAD1U5G7_EUPCR</name>
<organism evidence="1 2">
    <name type="scientific">Euplotes crassus</name>
    <dbReference type="NCBI Taxonomy" id="5936"/>
    <lineage>
        <taxon>Eukaryota</taxon>
        <taxon>Sar</taxon>
        <taxon>Alveolata</taxon>
        <taxon>Ciliophora</taxon>
        <taxon>Intramacronucleata</taxon>
        <taxon>Spirotrichea</taxon>
        <taxon>Hypotrichia</taxon>
        <taxon>Euplotida</taxon>
        <taxon>Euplotidae</taxon>
        <taxon>Moneuplotes</taxon>
    </lineage>
</organism>
<evidence type="ECO:0000313" key="2">
    <source>
        <dbReference type="Proteomes" id="UP001295684"/>
    </source>
</evidence>
<sequence length="196" mass="22624">MEQTPKKFSIRSYKALCDSIIKKKKAAQEGSVRRMIGASPDFQNQMMNTIRKLKQEKNQRRAFSPQVQRKIGEANHLQSQAITFVPVTRSNPSGKKLLKERKLKRMKQKYNMLPDQYESMVSKVRAKIMKSNHNTRRFLSPILLRNKANLISKFKVFEAAPLNFTIGGNYQKKEVHDAKLPILKSHDSSEISCFAL</sequence>